<reference evidence="2" key="1">
    <citation type="submission" date="2009-12" db="EMBL/GenBank/DDBJ databases">
        <title>Complete sequence of Treponema azotonutricium strain ZAS-9.</title>
        <authorList>
            <person name="Tetu S.G."/>
            <person name="Matson E."/>
            <person name="Ren Q."/>
            <person name="Seshadri R."/>
            <person name="Elbourne L."/>
            <person name="Hassan K.A."/>
            <person name="Durkin A."/>
            <person name="Radune D."/>
            <person name="Mohamoud Y."/>
            <person name="Shay R."/>
            <person name="Jin S."/>
            <person name="Zhang X."/>
            <person name="Lucey K."/>
            <person name="Ballor N.R."/>
            <person name="Ottesen E."/>
            <person name="Rosenthal R."/>
            <person name="Allen A."/>
            <person name="Leadbetter J.R."/>
            <person name="Paulsen I.T."/>
        </authorList>
    </citation>
    <scope>NUCLEOTIDE SEQUENCE [LARGE SCALE GENOMIC DNA]</scope>
    <source>
        <strain evidence="2">ATCC BAA-888 / DSM 13862 / ZAS-9</strain>
    </source>
</reference>
<keyword evidence="2" id="KW-1185">Reference proteome</keyword>
<accession>F5Y9N4</accession>
<dbReference type="KEGG" id="taz:TREAZ_0797"/>
<dbReference type="InParanoid" id="F5Y9N4"/>
<dbReference type="OrthoDB" id="1097822at2"/>
<dbReference type="HOGENOM" id="CLU_181624_0_0_12"/>
<dbReference type="AlphaFoldDB" id="F5Y9N4"/>
<protein>
    <submittedName>
        <fullName evidence="1">Uncharacterized protein</fullName>
    </submittedName>
</protein>
<dbReference type="Proteomes" id="UP000009222">
    <property type="component" value="Chromosome"/>
</dbReference>
<organism evidence="1 2">
    <name type="scientific">Leadbettera azotonutricia (strain ATCC BAA-888 / DSM 13862 / ZAS-9)</name>
    <name type="common">Treponema azotonutricium</name>
    <dbReference type="NCBI Taxonomy" id="545695"/>
    <lineage>
        <taxon>Bacteria</taxon>
        <taxon>Pseudomonadati</taxon>
        <taxon>Spirochaetota</taxon>
        <taxon>Spirochaetia</taxon>
        <taxon>Spirochaetales</taxon>
        <taxon>Breznakiellaceae</taxon>
        <taxon>Leadbettera</taxon>
    </lineage>
</organism>
<evidence type="ECO:0000313" key="1">
    <source>
        <dbReference type="EMBL" id="AEF82019.1"/>
    </source>
</evidence>
<reference evidence="1 2" key="2">
    <citation type="journal article" date="2011" name="ISME J.">
        <title>RNA-seq reveals cooperative metabolic interactions between two termite-gut spirochete species in co-culture.</title>
        <authorList>
            <person name="Rosenthal A.Z."/>
            <person name="Matson E.G."/>
            <person name="Eldar A."/>
            <person name="Leadbetter J.R."/>
        </authorList>
    </citation>
    <scope>NUCLEOTIDE SEQUENCE [LARGE SCALE GENOMIC DNA]</scope>
    <source>
        <strain evidence="2">ATCC BAA-888 / DSM 13862 / ZAS-9</strain>
    </source>
</reference>
<dbReference type="RefSeq" id="WP_015711173.1">
    <property type="nucleotide sequence ID" value="NC_015577.1"/>
</dbReference>
<dbReference type="EMBL" id="CP001841">
    <property type="protein sequence ID" value="AEF82019.1"/>
    <property type="molecule type" value="Genomic_DNA"/>
</dbReference>
<proteinExistence type="predicted"/>
<name>F5Y9N4_LEAAZ</name>
<sequence>MNALEKLCHELETLLSDICFSGLKNVHPEILEKLTLFEGTAKELGMERGAALINQFAASLRNYRAGTSNAVDPGEKSEQALKLLCALDFYNKNILGNML</sequence>
<evidence type="ECO:0000313" key="2">
    <source>
        <dbReference type="Proteomes" id="UP000009222"/>
    </source>
</evidence>
<gene>
    <name evidence="1" type="ordered locus">TREAZ_0797</name>
</gene>